<dbReference type="Proteomes" id="UP000615593">
    <property type="component" value="Unassembled WGS sequence"/>
</dbReference>
<protein>
    <submittedName>
        <fullName evidence="2">Transcriptional regulator</fullName>
    </submittedName>
</protein>
<dbReference type="InterPro" id="IPR027395">
    <property type="entry name" value="WH_DNA-bd_dom"/>
</dbReference>
<accession>A0ABQ3BJU7</accession>
<dbReference type="RefSeq" id="WP_027885551.1">
    <property type="nucleotide sequence ID" value="NZ_BMWY01000001.1"/>
</dbReference>
<keyword evidence="3" id="KW-1185">Reference proteome</keyword>
<organism evidence="2 3">
    <name type="scientific">Mesonia mobilis</name>
    <dbReference type="NCBI Taxonomy" id="369791"/>
    <lineage>
        <taxon>Bacteria</taxon>
        <taxon>Pseudomonadati</taxon>
        <taxon>Bacteroidota</taxon>
        <taxon>Flavobacteriia</taxon>
        <taxon>Flavobacteriales</taxon>
        <taxon>Flavobacteriaceae</taxon>
        <taxon>Mesonia</taxon>
    </lineage>
</organism>
<evidence type="ECO:0000259" key="1">
    <source>
        <dbReference type="Pfam" id="PF13601"/>
    </source>
</evidence>
<evidence type="ECO:0000313" key="2">
    <source>
        <dbReference type="EMBL" id="GGZ47473.1"/>
    </source>
</evidence>
<dbReference type="Pfam" id="PF13601">
    <property type="entry name" value="HTH_34"/>
    <property type="match status" value="1"/>
</dbReference>
<feature type="domain" description="Winged helix DNA-binding" evidence="1">
    <location>
        <begin position="15"/>
        <end position="94"/>
    </location>
</feature>
<dbReference type="InterPro" id="IPR036388">
    <property type="entry name" value="WH-like_DNA-bd_sf"/>
</dbReference>
<dbReference type="PANTHER" id="PTHR37318:SF1">
    <property type="entry name" value="BSL7504 PROTEIN"/>
    <property type="match status" value="1"/>
</dbReference>
<proteinExistence type="predicted"/>
<gene>
    <name evidence="2" type="ORF">GCM10008088_06330</name>
</gene>
<dbReference type="PANTHER" id="PTHR37318">
    <property type="entry name" value="BSL7504 PROTEIN"/>
    <property type="match status" value="1"/>
</dbReference>
<name>A0ABQ3BJU7_9FLAO</name>
<dbReference type="GeneID" id="94368287"/>
<dbReference type="SUPFAM" id="SSF46785">
    <property type="entry name" value="Winged helix' DNA-binding domain"/>
    <property type="match status" value="1"/>
</dbReference>
<sequence length="99" mass="11585">MSIIDNINKLFDHRIRLGIMSILMVNEKVNFKRLKELLEVTDGNLASHIKALEKAEYIIVEKSFIDRKPNTQYMATKLGRAEFKKHIEALENIIKKQMN</sequence>
<reference evidence="3" key="1">
    <citation type="journal article" date="2019" name="Int. J. Syst. Evol. Microbiol.">
        <title>The Global Catalogue of Microorganisms (GCM) 10K type strain sequencing project: providing services to taxonomists for standard genome sequencing and annotation.</title>
        <authorList>
            <consortium name="The Broad Institute Genomics Platform"/>
            <consortium name="The Broad Institute Genome Sequencing Center for Infectious Disease"/>
            <person name="Wu L."/>
            <person name="Ma J."/>
        </authorList>
    </citation>
    <scope>NUCLEOTIDE SEQUENCE [LARGE SCALE GENOMIC DNA]</scope>
    <source>
        <strain evidence="3">KCTC 12708</strain>
    </source>
</reference>
<dbReference type="InterPro" id="IPR036390">
    <property type="entry name" value="WH_DNA-bd_sf"/>
</dbReference>
<evidence type="ECO:0000313" key="3">
    <source>
        <dbReference type="Proteomes" id="UP000615593"/>
    </source>
</evidence>
<dbReference type="EMBL" id="BMWY01000001">
    <property type="protein sequence ID" value="GGZ47473.1"/>
    <property type="molecule type" value="Genomic_DNA"/>
</dbReference>
<comment type="caution">
    <text evidence="2">The sequence shown here is derived from an EMBL/GenBank/DDBJ whole genome shotgun (WGS) entry which is preliminary data.</text>
</comment>
<dbReference type="Gene3D" id="1.10.10.10">
    <property type="entry name" value="Winged helix-like DNA-binding domain superfamily/Winged helix DNA-binding domain"/>
    <property type="match status" value="1"/>
</dbReference>